<accession>A0A2I1L773</accession>
<organism evidence="1 2">
    <name type="scientific">Aerococcus urinae</name>
    <dbReference type="NCBI Taxonomy" id="1376"/>
    <lineage>
        <taxon>Bacteria</taxon>
        <taxon>Bacillati</taxon>
        <taxon>Bacillota</taxon>
        <taxon>Bacilli</taxon>
        <taxon>Lactobacillales</taxon>
        <taxon>Aerococcaceae</taxon>
        <taxon>Aerococcus</taxon>
    </lineage>
</organism>
<gene>
    <name evidence="1" type="ORF">DBT54_07820</name>
</gene>
<dbReference type="InterPro" id="IPR011067">
    <property type="entry name" value="Plasmid_toxin/cell-grow_inhib"/>
</dbReference>
<dbReference type="Gene3D" id="2.30.30.110">
    <property type="match status" value="1"/>
</dbReference>
<dbReference type="AlphaFoldDB" id="A0A2I1L773"/>
<evidence type="ECO:0000313" key="2">
    <source>
        <dbReference type="Proteomes" id="UP000251923"/>
    </source>
</evidence>
<reference evidence="1 2" key="1">
    <citation type="submission" date="2018-04" db="EMBL/GenBank/DDBJ databases">
        <title>Aerococcus urinae genomes.</title>
        <authorList>
            <person name="Hilt E."/>
            <person name="Gilbert N.M."/>
            <person name="Thomas-White K."/>
            <person name="Putonti C."/>
            <person name="Lewis A.L."/>
            <person name="Visck K.L."/>
            <person name="Wolfe A.J."/>
        </authorList>
    </citation>
    <scope>NUCLEOTIDE SEQUENCE [LARGE SCALE GENOMIC DNA]</scope>
    <source>
        <strain evidence="1 2">UMB7480</strain>
    </source>
</reference>
<evidence type="ECO:0000313" key="1">
    <source>
        <dbReference type="EMBL" id="RAV77983.1"/>
    </source>
</evidence>
<dbReference type="RefSeq" id="WP_070598379.1">
    <property type="nucleotide sequence ID" value="NZ_JASOKO010000002.1"/>
</dbReference>
<sequence>MKHYYGRYENYLINFSEKLFYDNLLLRNRKLIQELKFMKSGSIAKVEQLRIISKNRIINPRFSSDALHGIKVGEENMDTLNNKLKEIFIFDK</sequence>
<protein>
    <submittedName>
        <fullName evidence="1">Uncharacterized protein</fullName>
    </submittedName>
</protein>
<dbReference type="Proteomes" id="UP000251923">
    <property type="component" value="Unassembled WGS sequence"/>
</dbReference>
<comment type="caution">
    <text evidence="1">The sequence shown here is derived from an EMBL/GenBank/DDBJ whole genome shotgun (WGS) entry which is preliminary data.</text>
</comment>
<proteinExistence type="predicted"/>
<name>A0A2I1L773_9LACT</name>
<dbReference type="EMBL" id="QMHM01000017">
    <property type="protein sequence ID" value="RAV77983.1"/>
    <property type="molecule type" value="Genomic_DNA"/>
</dbReference>